<comment type="similarity">
    <text evidence="1">Belongs to the peptidase S28 family.</text>
</comment>
<feature type="chain" id="PRO_5024835945" evidence="6">
    <location>
        <begin position="20"/>
        <end position="565"/>
    </location>
</feature>
<evidence type="ECO:0000313" key="8">
    <source>
        <dbReference type="Proteomes" id="UP000327118"/>
    </source>
</evidence>
<evidence type="ECO:0000256" key="2">
    <source>
        <dbReference type="ARBA" id="ARBA00022670"/>
    </source>
</evidence>
<sequence length="565" mass="62862">MRIYLTVVSLALLAGPAMGLGLFGASRYMRELQLAAELNLNPDIISTGKTLHSALAQTSAKNSVAAEYIKIPIDHNDTSAGTYSNRFWVNDDYYEAGRPIIMYDAGETNAESIAQSHLTSDLSFFKKILEKQHAIGIVWEHRYYGNSTPFPISRDTPPEHFKYLTTKQALEDIPYFAQNFSRPKFSNLDLTPSSTPWVLVGGSYAGIRAAFARNDYPDVIFAAYSSSAPVQAQVNMSIYYDQVYRGMVGHGHENCTKDIHAALSYIDRQLSKNSTAAAIKKRFFGTGAEKNSNEGFTTALVTIYNYFQNYGVDGPKESLHNFCNYLEVDPITKQPAGPDGVAKLHGNKYVAERWAAWPEFTPLVNAMFETNCRGLNSSQALSCVLNMVYTDPDAISWTWQYCTEWGFYQSNNVGPHSLLSRYQTLGYQQNICNNQFAQAVANGILPPQAQTEALNKEFGGWTIRPSNTYFTGGEFDPWRTLSILTSEEIAPGVAPPGITVSTEIPNCGETNQDKVFGYILKGSEHCYDFHAFSTEGKAARDLFQQALTKWLPCFKASKESKAKTQ</sequence>
<dbReference type="Gene3D" id="3.40.50.1820">
    <property type="entry name" value="alpha/beta hydrolase"/>
    <property type="match status" value="2"/>
</dbReference>
<dbReference type="Proteomes" id="UP000327118">
    <property type="component" value="Unassembled WGS sequence"/>
</dbReference>
<keyword evidence="2" id="KW-0645">Protease</keyword>
<dbReference type="InterPro" id="IPR029058">
    <property type="entry name" value="AB_hydrolase_fold"/>
</dbReference>
<keyword evidence="8" id="KW-1185">Reference proteome</keyword>
<evidence type="ECO:0000256" key="5">
    <source>
        <dbReference type="ARBA" id="ARBA00023180"/>
    </source>
</evidence>
<dbReference type="EMBL" id="ML739059">
    <property type="protein sequence ID" value="KAE8355086.1"/>
    <property type="molecule type" value="Genomic_DNA"/>
</dbReference>
<name>A0A5N6ZDV2_9EURO</name>
<keyword evidence="4" id="KW-0378">Hydrolase</keyword>
<evidence type="ECO:0000256" key="4">
    <source>
        <dbReference type="ARBA" id="ARBA00022801"/>
    </source>
</evidence>
<reference evidence="8" key="1">
    <citation type="submission" date="2019-04" db="EMBL/GenBank/DDBJ databases">
        <title>Friends and foes A comparative genomics studyof 23 Aspergillus species from section Flavi.</title>
        <authorList>
            <consortium name="DOE Joint Genome Institute"/>
            <person name="Kjaerbolling I."/>
            <person name="Vesth T."/>
            <person name="Frisvad J.C."/>
            <person name="Nybo J.L."/>
            <person name="Theobald S."/>
            <person name="Kildgaard S."/>
            <person name="Isbrandt T."/>
            <person name="Kuo A."/>
            <person name="Sato A."/>
            <person name="Lyhne E.K."/>
            <person name="Kogle M.E."/>
            <person name="Wiebenga A."/>
            <person name="Kun R.S."/>
            <person name="Lubbers R.J."/>
            <person name="Makela M.R."/>
            <person name="Barry K."/>
            <person name="Chovatia M."/>
            <person name="Clum A."/>
            <person name="Daum C."/>
            <person name="Haridas S."/>
            <person name="He G."/>
            <person name="LaButti K."/>
            <person name="Lipzen A."/>
            <person name="Mondo S."/>
            <person name="Riley R."/>
            <person name="Salamov A."/>
            <person name="Simmons B.A."/>
            <person name="Magnuson J.K."/>
            <person name="Henrissat B."/>
            <person name="Mortensen U.H."/>
            <person name="Larsen T.O."/>
            <person name="Devries R.P."/>
            <person name="Grigoriev I.V."/>
            <person name="Machida M."/>
            <person name="Baker S.E."/>
            <person name="Andersen M.R."/>
        </authorList>
    </citation>
    <scope>NUCLEOTIDE SEQUENCE [LARGE SCALE GENOMIC DNA]</scope>
    <source>
        <strain evidence="8">CBS 553.77</strain>
    </source>
</reference>
<dbReference type="FunFam" id="3.40.50.1820:FF:000636">
    <property type="entry name" value="Serine peptidase, family S28, putative"/>
    <property type="match status" value="1"/>
</dbReference>
<dbReference type="AlphaFoldDB" id="A0A5N6ZDV2"/>
<dbReference type="SUPFAM" id="SSF53474">
    <property type="entry name" value="alpha/beta-Hydrolases"/>
    <property type="match status" value="1"/>
</dbReference>
<keyword evidence="7" id="KW-0121">Carboxypeptidase</keyword>
<evidence type="ECO:0000256" key="6">
    <source>
        <dbReference type="SAM" id="SignalP"/>
    </source>
</evidence>
<dbReference type="PANTHER" id="PTHR11010">
    <property type="entry name" value="PROTEASE S28 PRO-X CARBOXYPEPTIDASE-RELATED"/>
    <property type="match status" value="1"/>
</dbReference>
<protein>
    <submittedName>
        <fullName evidence="7">Serine carboxypeptidase S28-domain-containing protein</fullName>
    </submittedName>
</protein>
<proteinExistence type="inferred from homology"/>
<dbReference type="GO" id="GO:0004180">
    <property type="term" value="F:carboxypeptidase activity"/>
    <property type="evidence" value="ECO:0007669"/>
    <property type="project" value="UniProtKB-KW"/>
</dbReference>
<gene>
    <name evidence="7" type="ORF">BDV28DRAFT_163590</name>
</gene>
<evidence type="ECO:0000256" key="3">
    <source>
        <dbReference type="ARBA" id="ARBA00022729"/>
    </source>
</evidence>
<dbReference type="Pfam" id="PF05577">
    <property type="entry name" value="Peptidase_S28"/>
    <property type="match status" value="1"/>
</dbReference>
<evidence type="ECO:0000256" key="1">
    <source>
        <dbReference type="ARBA" id="ARBA00011079"/>
    </source>
</evidence>
<dbReference type="InterPro" id="IPR008758">
    <property type="entry name" value="Peptidase_S28"/>
</dbReference>
<dbReference type="OrthoDB" id="1735038at2759"/>
<dbReference type="PANTHER" id="PTHR11010:SF109">
    <property type="entry name" value="PEPTIDASE, FAMILY S28, PUTATIVE (AFU_ORTHOLOGUE AFUA_4G03790)-RELATED"/>
    <property type="match status" value="1"/>
</dbReference>
<dbReference type="GO" id="GO:0008239">
    <property type="term" value="F:dipeptidyl-peptidase activity"/>
    <property type="evidence" value="ECO:0007669"/>
    <property type="project" value="TreeGrafter"/>
</dbReference>
<keyword evidence="3 6" id="KW-0732">Signal</keyword>
<dbReference type="GO" id="GO:0070008">
    <property type="term" value="F:serine-type exopeptidase activity"/>
    <property type="evidence" value="ECO:0007669"/>
    <property type="project" value="InterPro"/>
</dbReference>
<feature type="signal peptide" evidence="6">
    <location>
        <begin position="1"/>
        <end position="19"/>
    </location>
</feature>
<evidence type="ECO:0000313" key="7">
    <source>
        <dbReference type="EMBL" id="KAE8355086.1"/>
    </source>
</evidence>
<accession>A0A5N6ZDV2</accession>
<keyword evidence="5" id="KW-0325">Glycoprotein</keyword>
<organism evidence="7 8">
    <name type="scientific">Aspergillus coremiiformis</name>
    <dbReference type="NCBI Taxonomy" id="138285"/>
    <lineage>
        <taxon>Eukaryota</taxon>
        <taxon>Fungi</taxon>
        <taxon>Dikarya</taxon>
        <taxon>Ascomycota</taxon>
        <taxon>Pezizomycotina</taxon>
        <taxon>Eurotiomycetes</taxon>
        <taxon>Eurotiomycetidae</taxon>
        <taxon>Eurotiales</taxon>
        <taxon>Aspergillaceae</taxon>
        <taxon>Aspergillus</taxon>
        <taxon>Aspergillus subgen. Circumdati</taxon>
    </lineage>
</organism>
<dbReference type="GO" id="GO:0006508">
    <property type="term" value="P:proteolysis"/>
    <property type="evidence" value="ECO:0007669"/>
    <property type="project" value="UniProtKB-KW"/>
</dbReference>